<reference evidence="1" key="2">
    <citation type="submission" date="2019-01" db="UniProtKB">
        <authorList>
            <consortium name="EnsemblPlants"/>
        </authorList>
    </citation>
    <scope>IDENTIFICATION</scope>
    <source>
        <strain evidence="1">cv. Heinz 1706</strain>
    </source>
</reference>
<dbReference type="Proteomes" id="UP000004994">
    <property type="component" value="Chromosome 4"/>
</dbReference>
<protein>
    <recommendedName>
        <fullName evidence="3">Reverse transcriptase Ty1/copia-type domain-containing protein</fullName>
    </recommendedName>
</protein>
<dbReference type="AlphaFoldDB" id="A0A3Q7GV86"/>
<dbReference type="Gramene" id="Solyc04g049005.1.1">
    <property type="protein sequence ID" value="Solyc04g049005.1.1"/>
    <property type="gene ID" value="Solyc04g049005.1"/>
</dbReference>
<accession>A0A3Q7GV86</accession>
<reference evidence="1" key="1">
    <citation type="journal article" date="2012" name="Nature">
        <title>The tomato genome sequence provides insights into fleshy fruit evolution.</title>
        <authorList>
            <consortium name="Tomato Genome Consortium"/>
        </authorList>
    </citation>
    <scope>NUCLEOTIDE SEQUENCE [LARGE SCALE GENOMIC DNA]</scope>
    <source>
        <strain evidence="1">cv. Heinz 1706</strain>
    </source>
</reference>
<evidence type="ECO:0008006" key="3">
    <source>
        <dbReference type="Google" id="ProtNLM"/>
    </source>
</evidence>
<evidence type="ECO:0000313" key="2">
    <source>
        <dbReference type="Proteomes" id="UP000004994"/>
    </source>
</evidence>
<keyword evidence="2" id="KW-1185">Reference proteome</keyword>
<dbReference type="InParanoid" id="A0A3Q7GV86"/>
<organism evidence="1">
    <name type="scientific">Solanum lycopersicum</name>
    <name type="common">Tomato</name>
    <name type="synonym">Lycopersicon esculentum</name>
    <dbReference type="NCBI Taxonomy" id="4081"/>
    <lineage>
        <taxon>Eukaryota</taxon>
        <taxon>Viridiplantae</taxon>
        <taxon>Streptophyta</taxon>
        <taxon>Embryophyta</taxon>
        <taxon>Tracheophyta</taxon>
        <taxon>Spermatophyta</taxon>
        <taxon>Magnoliopsida</taxon>
        <taxon>eudicotyledons</taxon>
        <taxon>Gunneridae</taxon>
        <taxon>Pentapetalae</taxon>
        <taxon>asterids</taxon>
        <taxon>lamiids</taxon>
        <taxon>Solanales</taxon>
        <taxon>Solanaceae</taxon>
        <taxon>Solanoideae</taxon>
        <taxon>Solaneae</taxon>
        <taxon>Solanum</taxon>
        <taxon>Solanum subgen. Lycopersicon</taxon>
    </lineage>
</organism>
<sequence length="156" mass="17882">TKDLSRLKYFLGIEIAQSRSCIIISQRKYASNILEETEMMGCRPIDTLMNPNVKLLPRQWDPLSKGIDDLLESLIISHQLPLRDYSLRINAMNISLDMQMVIGQDHPLTDIRIRMLCFSWSGNSEIRMSLMPMSCRGSSVISFPESTDCGRRIETK</sequence>
<name>A0A3Q7GV86_SOLLC</name>
<dbReference type="EnsemblPlants" id="Solyc04g049005.1.1">
    <property type="protein sequence ID" value="Solyc04g049005.1.1"/>
    <property type="gene ID" value="Solyc04g049005.1"/>
</dbReference>
<proteinExistence type="predicted"/>
<evidence type="ECO:0000313" key="1">
    <source>
        <dbReference type="EnsemblPlants" id="Solyc04g049005.1.1"/>
    </source>
</evidence>